<proteinExistence type="predicted"/>
<dbReference type="RefSeq" id="WP_098073715.1">
    <property type="nucleotide sequence ID" value="NZ_PDEQ01000001.1"/>
</dbReference>
<protein>
    <submittedName>
        <fullName evidence="1">Uncharacterized protein</fullName>
    </submittedName>
</protein>
<accession>A0A2A8D1H5</accession>
<comment type="caution">
    <text evidence="1">The sequence shown here is derived from an EMBL/GenBank/DDBJ whole genome shotgun (WGS) entry which is preliminary data.</text>
</comment>
<evidence type="ECO:0000313" key="1">
    <source>
        <dbReference type="EMBL" id="PEN14819.1"/>
    </source>
</evidence>
<gene>
    <name evidence="1" type="ORF">CRI94_00545</name>
</gene>
<sequence length="62" mass="7077">MPTTKVKEEAQRLIEELPDDATWDDLMQRIYVRQAIEAGLEDSEAGRTMDVNELREKLGLSA</sequence>
<organism evidence="1 2">
    <name type="scientific">Longibacter salinarum</name>
    <dbReference type="NCBI Taxonomy" id="1850348"/>
    <lineage>
        <taxon>Bacteria</taxon>
        <taxon>Pseudomonadati</taxon>
        <taxon>Rhodothermota</taxon>
        <taxon>Rhodothermia</taxon>
        <taxon>Rhodothermales</taxon>
        <taxon>Salisaetaceae</taxon>
        <taxon>Longibacter</taxon>
    </lineage>
</organism>
<dbReference type="Proteomes" id="UP000220102">
    <property type="component" value="Unassembled WGS sequence"/>
</dbReference>
<dbReference type="EMBL" id="PDEQ01000001">
    <property type="protein sequence ID" value="PEN14819.1"/>
    <property type="molecule type" value="Genomic_DNA"/>
</dbReference>
<evidence type="ECO:0000313" key="2">
    <source>
        <dbReference type="Proteomes" id="UP000220102"/>
    </source>
</evidence>
<dbReference type="AlphaFoldDB" id="A0A2A8D1H5"/>
<dbReference type="OrthoDB" id="5422155at2"/>
<reference evidence="1 2" key="1">
    <citation type="submission" date="2017-10" db="EMBL/GenBank/DDBJ databases">
        <title>Draft genome of Longibacter Salinarum.</title>
        <authorList>
            <person name="Goh K.M."/>
            <person name="Shamsir M.S."/>
            <person name="Lim S.W."/>
        </authorList>
    </citation>
    <scope>NUCLEOTIDE SEQUENCE [LARGE SCALE GENOMIC DNA]</scope>
    <source>
        <strain evidence="1 2">KCTC 52045</strain>
    </source>
</reference>
<name>A0A2A8D1H5_9BACT</name>
<keyword evidence="2" id="KW-1185">Reference proteome</keyword>